<dbReference type="AlphaFoldDB" id="A0A4V3HZ90"/>
<evidence type="ECO:0000313" key="4">
    <source>
        <dbReference type="EMBL" id="TDZ92997.1"/>
    </source>
</evidence>
<dbReference type="Proteomes" id="UP000294844">
    <property type="component" value="Unassembled WGS sequence"/>
</dbReference>
<sequence>MEQMLCYPLCVPRPRIHSVDDLLDATERIAVREGPAAVTIRAVSQVTGISNGAIYHAFGSRGAMIGRAWLRAAERFLAMQRDAVDTAFAAGAAGAPIHVTAVNAVVAAADTPAVFAERFPESSRLVLGVRREDLLGPDVPDDVADAMAGVDAMLVALFILLSRALWDREDGRAVQVIEDCVVGLPTGLLLRGRRRPDAAARSRLEAAVRAILALDPPPVRPKTKGANMKGNTG</sequence>
<name>A0A4V3HZ90_9MYCO</name>
<reference evidence="6 7" key="1">
    <citation type="journal article" date="2019" name="Sci. Rep.">
        <title>Extended insight into the Mycobacterium chelonae-abscessus complex through whole genome sequencing of Mycobacterium salmoniphilum outbreak and Mycobacterium salmoniphilum-like strains.</title>
        <authorList>
            <person name="Behra P.R.K."/>
            <person name="Das S."/>
            <person name="Pettersson B.M.F."/>
            <person name="Shirreff L."/>
            <person name="DuCote T."/>
            <person name="Jacobsson K.G."/>
            <person name="Ennis D.G."/>
            <person name="Kirsebom L.A."/>
        </authorList>
    </citation>
    <scope>NUCLEOTIDE SEQUENCE [LARGE SCALE GENOMIC DNA]</scope>
    <source>
        <strain evidence="5 6">CCUG 60883</strain>
        <strain evidence="4 7">CCUG 60885</strain>
    </source>
</reference>
<evidence type="ECO:0000256" key="2">
    <source>
        <dbReference type="PROSITE-ProRule" id="PRU00335"/>
    </source>
</evidence>
<protein>
    <submittedName>
        <fullName evidence="4">Bacterial regulatory protein, tetR family</fullName>
    </submittedName>
</protein>
<comment type="caution">
    <text evidence="4">The sequence shown here is derived from an EMBL/GenBank/DDBJ whole genome shotgun (WGS) entry which is preliminary data.</text>
</comment>
<dbReference type="PROSITE" id="PS50977">
    <property type="entry name" value="HTH_TETR_2"/>
    <property type="match status" value="1"/>
</dbReference>
<dbReference type="InterPro" id="IPR009057">
    <property type="entry name" value="Homeodomain-like_sf"/>
</dbReference>
<feature type="domain" description="HTH tetR-type" evidence="3">
    <location>
        <begin position="16"/>
        <end position="76"/>
    </location>
</feature>
<dbReference type="InterPro" id="IPR001647">
    <property type="entry name" value="HTH_TetR"/>
</dbReference>
<evidence type="ECO:0000313" key="7">
    <source>
        <dbReference type="Proteomes" id="UP000295685"/>
    </source>
</evidence>
<evidence type="ECO:0000259" key="3">
    <source>
        <dbReference type="PROSITE" id="PS50977"/>
    </source>
</evidence>
<dbReference type="EMBL" id="PECK01000007">
    <property type="protein sequence ID" value="TDZ92997.1"/>
    <property type="molecule type" value="Genomic_DNA"/>
</dbReference>
<accession>A0A4V3HZ90</accession>
<proteinExistence type="predicted"/>
<evidence type="ECO:0000313" key="5">
    <source>
        <dbReference type="EMBL" id="TEA07588.1"/>
    </source>
</evidence>
<dbReference type="EMBL" id="PECM01000004">
    <property type="protein sequence ID" value="TEA07588.1"/>
    <property type="molecule type" value="Genomic_DNA"/>
</dbReference>
<evidence type="ECO:0000256" key="1">
    <source>
        <dbReference type="ARBA" id="ARBA00023125"/>
    </source>
</evidence>
<feature type="DNA-binding region" description="H-T-H motif" evidence="2">
    <location>
        <begin position="39"/>
        <end position="58"/>
    </location>
</feature>
<evidence type="ECO:0000313" key="6">
    <source>
        <dbReference type="Proteomes" id="UP000294844"/>
    </source>
</evidence>
<keyword evidence="6" id="KW-1185">Reference proteome</keyword>
<organism evidence="4 7">
    <name type="scientific">Mycobacteroides salmoniphilum</name>
    <dbReference type="NCBI Taxonomy" id="404941"/>
    <lineage>
        <taxon>Bacteria</taxon>
        <taxon>Bacillati</taxon>
        <taxon>Actinomycetota</taxon>
        <taxon>Actinomycetes</taxon>
        <taxon>Mycobacteriales</taxon>
        <taxon>Mycobacteriaceae</taxon>
        <taxon>Mycobacteroides</taxon>
    </lineage>
</organism>
<dbReference type="SUPFAM" id="SSF46689">
    <property type="entry name" value="Homeodomain-like"/>
    <property type="match status" value="1"/>
</dbReference>
<keyword evidence="1 2" id="KW-0238">DNA-binding</keyword>
<dbReference type="GO" id="GO:0003677">
    <property type="term" value="F:DNA binding"/>
    <property type="evidence" value="ECO:0007669"/>
    <property type="project" value="UniProtKB-UniRule"/>
</dbReference>
<dbReference type="Pfam" id="PF00440">
    <property type="entry name" value="TetR_N"/>
    <property type="match status" value="1"/>
</dbReference>
<dbReference type="Gene3D" id="1.10.357.10">
    <property type="entry name" value="Tetracycline Repressor, domain 2"/>
    <property type="match status" value="1"/>
</dbReference>
<gene>
    <name evidence="5" type="ORF">CCUG60883_00651</name>
    <name evidence="4" type="ORF">CCUG60885_03501</name>
</gene>
<dbReference type="Proteomes" id="UP000295685">
    <property type="component" value="Unassembled WGS sequence"/>
</dbReference>